<comment type="caution">
    <text evidence="4">The sequence shown here is derived from an EMBL/GenBank/DDBJ whole genome shotgun (WGS) entry which is preliminary data.</text>
</comment>
<dbReference type="CDD" id="cd01285">
    <property type="entry name" value="nucleoside_deaminase"/>
    <property type="match status" value="1"/>
</dbReference>
<dbReference type="Proteomes" id="UP001589793">
    <property type="component" value="Unassembled WGS sequence"/>
</dbReference>
<proteinExistence type="predicted"/>
<evidence type="ECO:0000259" key="3">
    <source>
        <dbReference type="PROSITE" id="PS51747"/>
    </source>
</evidence>
<keyword evidence="5" id="KW-1185">Reference proteome</keyword>
<name>A0ABV6R8D5_9MICO</name>
<dbReference type="GO" id="GO:0052717">
    <property type="term" value="F:tRNA-specific adenosine-34 deaminase activity"/>
    <property type="evidence" value="ECO:0007669"/>
    <property type="project" value="UniProtKB-EC"/>
</dbReference>
<dbReference type="EC" id="3.5.4.33" evidence="4"/>
<evidence type="ECO:0000313" key="5">
    <source>
        <dbReference type="Proteomes" id="UP001589793"/>
    </source>
</evidence>
<keyword evidence="2" id="KW-0862">Zinc</keyword>
<dbReference type="RefSeq" id="WP_376978680.1">
    <property type="nucleotide sequence ID" value="NZ_JBHLSV010000004.1"/>
</dbReference>
<sequence length="201" mass="21356">MTAPSPLPRSFGVDLPAWLREEVAAMPPRVPDPVERMRFVVHLSARSVEEGTGGPFAAMVVDRRTDRVVSVATNVVPSSGLSIAHAETVALSLAQTRLGTWDLGADGADHVLITSAQPCAMCLGALIWSGARAVDIAALGSDVEAITGFDEGPVPADWREQLERRGIAVETGRCEAEALAALRGFRTRLDEGGTVLYNGRR</sequence>
<feature type="domain" description="CMP/dCMP-type deaminase" evidence="3">
    <location>
        <begin position="31"/>
        <end position="162"/>
    </location>
</feature>
<keyword evidence="1" id="KW-0479">Metal-binding</keyword>
<accession>A0ABV6R8D5</accession>
<evidence type="ECO:0000313" key="4">
    <source>
        <dbReference type="EMBL" id="MFC0673252.1"/>
    </source>
</evidence>
<organism evidence="4 5">
    <name type="scientific">Brachybacterium hainanense</name>
    <dbReference type="NCBI Taxonomy" id="1541174"/>
    <lineage>
        <taxon>Bacteria</taxon>
        <taxon>Bacillati</taxon>
        <taxon>Actinomycetota</taxon>
        <taxon>Actinomycetes</taxon>
        <taxon>Micrococcales</taxon>
        <taxon>Dermabacteraceae</taxon>
        <taxon>Brachybacterium</taxon>
    </lineage>
</organism>
<dbReference type="EMBL" id="JBHLSV010000004">
    <property type="protein sequence ID" value="MFC0673252.1"/>
    <property type="molecule type" value="Genomic_DNA"/>
</dbReference>
<dbReference type="PROSITE" id="PS51747">
    <property type="entry name" value="CYT_DCMP_DEAMINASES_2"/>
    <property type="match status" value="1"/>
</dbReference>
<dbReference type="InterPro" id="IPR016192">
    <property type="entry name" value="APOBEC/CMP_deaminase_Zn-bd"/>
</dbReference>
<dbReference type="SUPFAM" id="SSF53927">
    <property type="entry name" value="Cytidine deaminase-like"/>
    <property type="match status" value="1"/>
</dbReference>
<evidence type="ECO:0000256" key="1">
    <source>
        <dbReference type="ARBA" id="ARBA00022723"/>
    </source>
</evidence>
<reference evidence="4 5" key="1">
    <citation type="submission" date="2024-09" db="EMBL/GenBank/DDBJ databases">
        <authorList>
            <person name="Sun Q."/>
            <person name="Mori K."/>
        </authorList>
    </citation>
    <scope>NUCLEOTIDE SEQUENCE [LARGE SCALE GENOMIC DNA]</scope>
    <source>
        <strain evidence="4 5">CICC 10874</strain>
    </source>
</reference>
<keyword evidence="4" id="KW-0378">Hydrolase</keyword>
<dbReference type="Pfam" id="PF00383">
    <property type="entry name" value="dCMP_cyt_deam_1"/>
    <property type="match status" value="1"/>
</dbReference>
<dbReference type="PROSITE" id="PS00903">
    <property type="entry name" value="CYT_DCMP_DEAMINASES_1"/>
    <property type="match status" value="1"/>
</dbReference>
<dbReference type="Gene3D" id="3.40.140.10">
    <property type="entry name" value="Cytidine Deaminase, domain 2"/>
    <property type="match status" value="1"/>
</dbReference>
<evidence type="ECO:0000256" key="2">
    <source>
        <dbReference type="ARBA" id="ARBA00022833"/>
    </source>
</evidence>
<protein>
    <submittedName>
        <fullName evidence="4">Nucleoside deaminase</fullName>
        <ecNumber evidence="4">3.5.4.33</ecNumber>
    </submittedName>
</protein>
<dbReference type="InterPro" id="IPR002125">
    <property type="entry name" value="CMP_dCMP_dom"/>
</dbReference>
<dbReference type="InterPro" id="IPR016193">
    <property type="entry name" value="Cytidine_deaminase-like"/>
</dbReference>
<gene>
    <name evidence="4" type="ORF">ACFFF6_04695</name>
</gene>